<evidence type="ECO:0000256" key="1">
    <source>
        <dbReference type="SAM" id="MobiDB-lite"/>
    </source>
</evidence>
<dbReference type="InterPro" id="IPR008979">
    <property type="entry name" value="Galactose-bd-like_sf"/>
</dbReference>
<sequence length="920" mass="101929">MTPSEISLSGTWELRLDPDGEGAVGWPDAETDGTITLPGTTDEYGYGERPEETPREHLTRTSRYEGPAWYRRTIPVPDSWAGKRVTLTVERSRETTLWVDGERIGSRVCLSTPHVYDVTDALEPGDCEVTIRVDNDGDSMDRRGVRRSHAVAEHTQTNWNGVVGDLRLEATDPVRIEDLRAIPDGDGFALEITTVNDAGDDREGHLRVAAESTNADESHHPDPIERRVELPAGETTHQLRYALGPNALSWDEFSPAVYELRAALDSGEYADEIETTAGLREVAVEGTQLAIGDRTVFLRGRTDCCVFPETGYPPTSTAEWVEHMEVAKAHGLNHYRFHSWCPPEAAFEAADRVGIYLLPECSQWDARGSLVEDDDYDYYRREADRILAAYGNHPSFVAFGLGNENQGDEERMADLVARCRDRDGRRLYVSGANDFLSAPRPGPQDDLFITANVPEDPDAPEESDLVPVRGTGHVNDRPPSTTTDYREEIAPYDLPVVGHEIGQFQIYPDFDEARKYTGVLEARNLERFERSLADHHMAGDDRRFQAASGALAATCYREEIEAALRTPGFGGFQLLDLADFPGQGTALVGVRDAFMDSKGVIEPHEWRRFCAPQVPLLLMDRYAWTDGETFEAEAKLANYGPAGVEDAAAEWAITDGERKVAGGTLPDRTVDQGELAPLGTIEASLSEVDAPAALEIDLEVSGTDRRTSYPIWVYPDRSDDPLADVNVAVRHRFDDRARELLAEGRRVLVVPDEGALRYSLRGSFQPDFWNYELFKQNGKPGTLGIACDPEHPLFESFPTAGHADWQWWHLLRHARPIVVDDAPAAFEPTVRAIDTIYRNHKLALFAETAVGDGRLAVCSLDLEPDHPTVDQFRESLAAYLESPAFDPEPAITTGVLESLLGGEDERGAYGDDANGPWIDG</sequence>
<dbReference type="InterPro" id="IPR051913">
    <property type="entry name" value="GH2_Domain-Containing"/>
</dbReference>
<dbReference type="SUPFAM" id="SSF49785">
    <property type="entry name" value="Galactose-binding domain-like"/>
    <property type="match status" value="1"/>
</dbReference>
<organism evidence="2 3">
    <name type="scientific">Saliphagus infecundisoli</name>
    <dbReference type="NCBI Taxonomy" id="1849069"/>
    <lineage>
        <taxon>Archaea</taxon>
        <taxon>Methanobacteriati</taxon>
        <taxon>Methanobacteriota</taxon>
        <taxon>Stenosarchaea group</taxon>
        <taxon>Halobacteria</taxon>
        <taxon>Halobacteriales</taxon>
        <taxon>Natrialbaceae</taxon>
        <taxon>Saliphagus</taxon>
    </lineage>
</organism>
<accession>A0ABD5QFF5</accession>
<proteinExistence type="predicted"/>
<reference evidence="2 3" key="1">
    <citation type="journal article" date="2019" name="Int. J. Syst. Evol. Microbiol.">
        <title>The Global Catalogue of Microorganisms (GCM) 10K type strain sequencing project: providing services to taxonomists for standard genome sequencing and annotation.</title>
        <authorList>
            <consortium name="The Broad Institute Genomics Platform"/>
            <consortium name="The Broad Institute Genome Sequencing Center for Infectious Disease"/>
            <person name="Wu L."/>
            <person name="Ma J."/>
        </authorList>
    </citation>
    <scope>NUCLEOTIDE SEQUENCE [LARGE SCALE GENOMIC DNA]</scope>
    <source>
        <strain evidence="2 3">CGMCC 1.15824</strain>
    </source>
</reference>
<gene>
    <name evidence="2" type="ORF">ACFPFO_08580</name>
</gene>
<comment type="caution">
    <text evidence="2">The sequence shown here is derived from an EMBL/GenBank/DDBJ whole genome shotgun (WGS) entry which is preliminary data.</text>
</comment>
<feature type="region of interest" description="Disordered" evidence="1">
    <location>
        <begin position="18"/>
        <end position="58"/>
    </location>
</feature>
<feature type="region of interest" description="Disordered" evidence="1">
    <location>
        <begin position="456"/>
        <end position="484"/>
    </location>
</feature>
<keyword evidence="3" id="KW-1185">Reference proteome</keyword>
<dbReference type="PANTHER" id="PTHR42732">
    <property type="entry name" value="BETA-GALACTOSIDASE"/>
    <property type="match status" value="1"/>
</dbReference>
<evidence type="ECO:0000313" key="3">
    <source>
        <dbReference type="Proteomes" id="UP001595925"/>
    </source>
</evidence>
<dbReference type="EMBL" id="JBHSJG010000032">
    <property type="protein sequence ID" value="MFC4987819.1"/>
    <property type="molecule type" value="Genomic_DNA"/>
</dbReference>
<dbReference type="AlphaFoldDB" id="A0ABD5QFF5"/>
<dbReference type="Proteomes" id="UP001595925">
    <property type="component" value="Unassembled WGS sequence"/>
</dbReference>
<dbReference type="InterPro" id="IPR017853">
    <property type="entry name" value="GH"/>
</dbReference>
<protein>
    <submittedName>
        <fullName evidence="2">Sugar-binding domain-containing protein</fullName>
    </submittedName>
</protein>
<feature type="compositionally biased region" description="Basic and acidic residues" evidence="1">
    <location>
        <begin position="46"/>
        <end position="58"/>
    </location>
</feature>
<dbReference type="Gene3D" id="3.20.20.80">
    <property type="entry name" value="Glycosidases"/>
    <property type="match status" value="1"/>
</dbReference>
<dbReference type="SUPFAM" id="SSF51445">
    <property type="entry name" value="(Trans)glycosidases"/>
    <property type="match status" value="1"/>
</dbReference>
<dbReference type="Gene3D" id="2.60.120.260">
    <property type="entry name" value="Galactose-binding domain-like"/>
    <property type="match status" value="1"/>
</dbReference>
<evidence type="ECO:0000313" key="2">
    <source>
        <dbReference type="EMBL" id="MFC4987819.1"/>
    </source>
</evidence>
<name>A0ABD5QFF5_9EURY</name>
<dbReference type="RefSeq" id="WP_224828315.1">
    <property type="nucleotide sequence ID" value="NZ_JAIVEF010000005.1"/>
</dbReference>